<accession>F4LKQ8</accession>
<dbReference type="InterPro" id="IPR012349">
    <property type="entry name" value="Split_barrel_FMN-bd"/>
</dbReference>
<name>F4LKQ8_TREBD</name>
<dbReference type="InterPro" id="IPR011576">
    <property type="entry name" value="Pyridox_Oxase_N"/>
</dbReference>
<dbReference type="eggNOG" id="COG3871">
    <property type="taxonomic scope" value="Bacteria"/>
</dbReference>
<gene>
    <name evidence="2" type="ordered locus">Trebr_0061</name>
</gene>
<dbReference type="STRING" id="906968.Trebr_0061"/>
<dbReference type="HOGENOM" id="CLU_1219253_0_0_12"/>
<evidence type="ECO:0000313" key="2">
    <source>
        <dbReference type="EMBL" id="AEE15519.1"/>
    </source>
</evidence>
<evidence type="ECO:0000259" key="1">
    <source>
        <dbReference type="Pfam" id="PF01243"/>
    </source>
</evidence>
<dbReference type="Gene3D" id="2.30.110.10">
    <property type="entry name" value="Electron Transport, Fmn-binding Protein, Chain A"/>
    <property type="match status" value="1"/>
</dbReference>
<dbReference type="OrthoDB" id="4772335at2"/>
<reference evidence="3" key="1">
    <citation type="submission" date="2011-04" db="EMBL/GenBank/DDBJ databases">
        <title>The complete genome of Treponema brennaborense DSM 12168.</title>
        <authorList>
            <person name="Lucas S."/>
            <person name="Han J."/>
            <person name="Lapidus A."/>
            <person name="Bruce D."/>
            <person name="Goodwin L."/>
            <person name="Pitluck S."/>
            <person name="Peters L."/>
            <person name="Kyrpides N."/>
            <person name="Mavromatis K."/>
            <person name="Ivanova N."/>
            <person name="Mikhailova N."/>
            <person name="Pagani I."/>
            <person name="Teshima H."/>
            <person name="Detter J.C."/>
            <person name="Tapia R."/>
            <person name="Han C."/>
            <person name="Land M."/>
            <person name="Hauser L."/>
            <person name="Markowitz V."/>
            <person name="Cheng J.-F."/>
            <person name="Hugenholtz P."/>
            <person name="Woyke T."/>
            <person name="Wu D."/>
            <person name="Gronow S."/>
            <person name="Wellnitz S."/>
            <person name="Brambilla E."/>
            <person name="Klenk H.-P."/>
            <person name="Eisen J.A."/>
        </authorList>
    </citation>
    <scope>NUCLEOTIDE SEQUENCE [LARGE SCALE GENOMIC DNA]</scope>
    <source>
        <strain evidence="3">DSM 12168 / CIP 105900 / DD5/3</strain>
    </source>
</reference>
<dbReference type="AlphaFoldDB" id="F4LKQ8"/>
<protein>
    <submittedName>
        <fullName evidence="2">Pyridoxamine 5'-phosphate oxidase-related FMN-binding protein</fullName>
    </submittedName>
</protein>
<keyword evidence="3" id="KW-1185">Reference proteome</keyword>
<feature type="domain" description="Pyridoxamine 5'-phosphate oxidase N-terminal" evidence="1">
    <location>
        <begin position="86"/>
        <end position="200"/>
    </location>
</feature>
<dbReference type="KEGG" id="tbe:Trebr_0061"/>
<proteinExistence type="predicted"/>
<organism evidence="2 3">
    <name type="scientific">Treponema brennaborense (strain DSM 12168 / CIP 105900 / DD5/3)</name>
    <dbReference type="NCBI Taxonomy" id="906968"/>
    <lineage>
        <taxon>Bacteria</taxon>
        <taxon>Pseudomonadati</taxon>
        <taxon>Spirochaetota</taxon>
        <taxon>Spirochaetia</taxon>
        <taxon>Spirochaetales</taxon>
        <taxon>Treponemataceae</taxon>
        <taxon>Treponema</taxon>
    </lineage>
</organism>
<dbReference type="SUPFAM" id="SSF50475">
    <property type="entry name" value="FMN-binding split barrel"/>
    <property type="match status" value="1"/>
</dbReference>
<dbReference type="EMBL" id="CP002696">
    <property type="protein sequence ID" value="AEE15519.1"/>
    <property type="molecule type" value="Genomic_DNA"/>
</dbReference>
<dbReference type="Proteomes" id="UP000006546">
    <property type="component" value="Chromosome"/>
</dbReference>
<sequence length="227" mass="26463">MKSFSQHAPNLYKARTKVLARRKREKTTTAGIADRITHGARLTRRAHARLYKRKSPSMPSMPPMSLIDRNSGRPYTIQMYIPQIEHILRTLSEKRIMVLATSRDGQVTARNMSVLVDYDAVYCQTDSRMEKTHAVERNPRAAYCVDNYQIYGTARVIGTWDDHPELRQKFKAVHAGSYERYKNLTTEVVIAFQIERIQIWEYENDIPYIVTADLLRNTYEKTEYTIA</sequence>
<dbReference type="Pfam" id="PF01243">
    <property type="entry name" value="PNPOx_N"/>
    <property type="match status" value="1"/>
</dbReference>
<evidence type="ECO:0000313" key="3">
    <source>
        <dbReference type="Proteomes" id="UP000006546"/>
    </source>
</evidence>